<dbReference type="EMBL" id="FQYV01000020">
    <property type="protein sequence ID" value="SHJ57474.1"/>
    <property type="molecule type" value="Genomic_DNA"/>
</dbReference>
<keyword evidence="2" id="KW-1185">Reference proteome</keyword>
<organism evidence="1 2">
    <name type="scientific">Aequorivita viscosa</name>
    <dbReference type="NCBI Taxonomy" id="797419"/>
    <lineage>
        <taxon>Bacteria</taxon>
        <taxon>Pseudomonadati</taxon>
        <taxon>Bacteroidota</taxon>
        <taxon>Flavobacteriia</taxon>
        <taxon>Flavobacteriales</taxon>
        <taxon>Flavobacteriaceae</taxon>
        <taxon>Aequorivita</taxon>
    </lineage>
</organism>
<protein>
    <submittedName>
        <fullName evidence="1">Uncharacterized protein</fullName>
    </submittedName>
</protein>
<evidence type="ECO:0000313" key="2">
    <source>
        <dbReference type="Proteomes" id="UP000184172"/>
    </source>
</evidence>
<name>A0A1M6KEW3_9FLAO</name>
<dbReference type="AlphaFoldDB" id="A0A1M6KEW3"/>
<proteinExistence type="predicted"/>
<reference evidence="2" key="1">
    <citation type="submission" date="2016-11" db="EMBL/GenBank/DDBJ databases">
        <authorList>
            <person name="Varghese N."/>
            <person name="Submissions S."/>
        </authorList>
    </citation>
    <scope>NUCLEOTIDE SEQUENCE [LARGE SCALE GENOMIC DNA]</scope>
    <source>
        <strain evidence="2">DSM 26349</strain>
    </source>
</reference>
<accession>A0A1M6KEW3</accession>
<dbReference type="Proteomes" id="UP000184172">
    <property type="component" value="Unassembled WGS sequence"/>
</dbReference>
<sequence length="73" mass="7463">MPVMAIALAVGGAFATNATKIDDSLSTIGYLSVHAPCDTPVICGDSGLPGCTISGWGEAFGMENNCTRVLFKP</sequence>
<gene>
    <name evidence="1" type="ORF">SAMN04487908_12019</name>
</gene>
<evidence type="ECO:0000313" key="1">
    <source>
        <dbReference type="EMBL" id="SHJ57474.1"/>
    </source>
</evidence>